<dbReference type="CDD" id="cd07302">
    <property type="entry name" value="CHD"/>
    <property type="match status" value="1"/>
</dbReference>
<dbReference type="RefSeq" id="WP_234812754.1">
    <property type="nucleotide sequence ID" value="NZ_AP022612.1"/>
</dbReference>
<feature type="domain" description="Guanylate cyclase" evidence="3">
    <location>
        <begin position="65"/>
        <end position="191"/>
    </location>
</feature>
<dbReference type="PANTHER" id="PTHR16305">
    <property type="entry name" value="TESTICULAR SOLUBLE ADENYLYL CYCLASE"/>
    <property type="match status" value="1"/>
</dbReference>
<evidence type="ECO:0000259" key="3">
    <source>
        <dbReference type="PROSITE" id="PS50125"/>
    </source>
</evidence>
<reference evidence="4" key="1">
    <citation type="journal article" date="2019" name="Emerg. Microbes Infect.">
        <title>Comprehensive subspecies identification of 175 nontuberculous mycobacteria species based on 7547 genomic profiles.</title>
        <authorList>
            <person name="Matsumoto Y."/>
            <person name="Kinjo T."/>
            <person name="Motooka D."/>
            <person name="Nabeya D."/>
            <person name="Jung N."/>
            <person name="Uechi K."/>
            <person name="Horii T."/>
            <person name="Iida T."/>
            <person name="Fujita J."/>
            <person name="Nakamura S."/>
        </authorList>
    </citation>
    <scope>NUCLEOTIDE SEQUENCE [LARGE SCALE GENOMIC DNA]</scope>
    <source>
        <strain evidence="4">JCM 13671</strain>
    </source>
</reference>
<dbReference type="Gene3D" id="3.30.70.1230">
    <property type="entry name" value="Nucleotide cyclase"/>
    <property type="match status" value="1"/>
</dbReference>
<sequence>MDGSPGRRQAAIDELLDRAVAAVNSGDREAARDLAGQVLAVDSTNADAEDLLVAPMEDGELRRLTIMFADLVDSTALSTRIDPEIYRTVVGRYRDEVLRTVNHYGGHIGNTKGDGLLAVFGHPRAHEDDVRRAAQAGLDITRAIDQLSSRVNRSFGFEIDVRVGIHRGLVYLDTAQDDVYGFAANLAARMCSVAEPGTVAVSDAVASLIRDSFELEARAPQAVKGVDGEVVPFRVISEQDAVSDTQAGPMIGRESELAALSDRWSEAVAGSSTTLSIAFQGEPGIGKSRIARHALTLATDAGGVPLELVGSPFHTDVGMHPVRKLLERRCHIRRTTGPGERLQNLCDEVAARGLDVETVVPLLAPVLGITPDHGYRPAAAEGQRLQERIAGAITEYLVACLDGRPGVLLVEDMHWFDQNTTALVRSLLHANLGRLLVVVTSRDRASLPECTETTVVELKPLTSGETDRLILALHPDSSLTERRAVRRRCDGVPLYIEEVVAKIKSSPSQTDSDQQVPDSLYEALFARLRASERSLRFVEAAATVGDHFDRAVVRSVIDVSEDEVDKVIGELEDRLVLQPVSEDVWRFRHELLREVAAELPPPSIRRRLHGRVAEALTAESSHGEPDWPLIAQHFEKARRYDEATSAHHKASSAARRRGALSEARSHLSSALAQLSLLAPGPERDHREVSLLLRHGFLTAAAEGAGSAQAAADFERCLILSGTDPHADELFATLMALFTYYVNRADLQRADAVVTTLRVGVDGGRDWWRSENLAGAGVVCWLRGEFDNAATHLEEAARMATARGDHNIEAEWFAPFDPMVLDLTTLAQARWVRGDLAGADDALRRATARAAELDFPQGPFSHCYARYVEATIAVEAGQASRALEASADISSVGAQHGFDQWIAAGALMNQCGGAVTTLRAEPPNPVALEIPIQMLIGWVTACRALETRGFLTSFDGFLARLLLAAGQPAEARRRIEDGLQLARDTGMHYYDAELLRLRAHTHTDPAQVQADLEAARKSASRTGANGFALRAALDEHRLRGPSALDSLRSAVERMPADGTWPEVEIARGIVRGIVDEADAHSTR</sequence>
<organism evidence="4 5">
    <name type="scientific">Mycolicibacterium confluentis</name>
    <dbReference type="NCBI Taxonomy" id="28047"/>
    <lineage>
        <taxon>Bacteria</taxon>
        <taxon>Bacillati</taxon>
        <taxon>Actinomycetota</taxon>
        <taxon>Actinomycetes</taxon>
        <taxon>Mycobacteriales</taxon>
        <taxon>Mycobacteriaceae</taxon>
        <taxon>Mycolicibacterium</taxon>
    </lineage>
</organism>
<dbReference type="InterPro" id="IPR041664">
    <property type="entry name" value="AAA_16"/>
</dbReference>
<evidence type="ECO:0000313" key="4">
    <source>
        <dbReference type="EMBL" id="BBZ35133.1"/>
    </source>
</evidence>
<gene>
    <name evidence="4" type="primary">cyaI3</name>
    <name evidence="4" type="ORF">MCNF_37380</name>
</gene>
<evidence type="ECO:0000256" key="1">
    <source>
        <dbReference type="ARBA" id="ARBA00022741"/>
    </source>
</evidence>
<dbReference type="AlphaFoldDB" id="A0A7I7Y1S9"/>
<dbReference type="Pfam" id="PF13191">
    <property type="entry name" value="AAA_16"/>
    <property type="match status" value="1"/>
</dbReference>
<dbReference type="GO" id="GO:0004016">
    <property type="term" value="F:adenylate cyclase activity"/>
    <property type="evidence" value="ECO:0007669"/>
    <property type="project" value="UniProtKB-ARBA"/>
</dbReference>
<dbReference type="InterPro" id="IPR001054">
    <property type="entry name" value="A/G_cyclase"/>
</dbReference>
<dbReference type="InterPro" id="IPR027417">
    <property type="entry name" value="P-loop_NTPase"/>
</dbReference>
<dbReference type="SMART" id="SM00044">
    <property type="entry name" value="CYCc"/>
    <property type="match status" value="1"/>
</dbReference>
<dbReference type="Gene3D" id="1.25.40.10">
    <property type="entry name" value="Tetratricopeptide repeat domain"/>
    <property type="match status" value="1"/>
</dbReference>
<dbReference type="SUPFAM" id="SSF55073">
    <property type="entry name" value="Nucleotide cyclase"/>
    <property type="match status" value="1"/>
</dbReference>
<name>A0A7I7Y1S9_9MYCO</name>
<dbReference type="PANTHER" id="PTHR16305:SF28">
    <property type="entry name" value="GUANYLATE CYCLASE DOMAIN-CONTAINING PROTEIN"/>
    <property type="match status" value="1"/>
</dbReference>
<reference evidence="4" key="2">
    <citation type="submission" date="2020-02" db="EMBL/GenBank/DDBJ databases">
        <authorList>
            <person name="Matsumoto Y."/>
            <person name="Motooka D."/>
            <person name="Nakamura S."/>
        </authorList>
    </citation>
    <scope>NUCLEOTIDE SEQUENCE</scope>
    <source>
        <strain evidence="4">JCM 13671</strain>
    </source>
</reference>
<dbReference type="Pfam" id="PF00211">
    <property type="entry name" value="Guanylate_cyc"/>
    <property type="match status" value="1"/>
</dbReference>
<keyword evidence="2" id="KW-0067">ATP-binding</keyword>
<accession>A0A7I7Y1S9</accession>
<proteinExistence type="predicted"/>
<dbReference type="GO" id="GO:0005737">
    <property type="term" value="C:cytoplasm"/>
    <property type="evidence" value="ECO:0007669"/>
    <property type="project" value="TreeGrafter"/>
</dbReference>
<dbReference type="PROSITE" id="PS50125">
    <property type="entry name" value="GUANYLATE_CYCLASE_2"/>
    <property type="match status" value="1"/>
</dbReference>
<dbReference type="InterPro" id="IPR029787">
    <property type="entry name" value="Nucleotide_cyclase"/>
</dbReference>
<evidence type="ECO:0000256" key="2">
    <source>
        <dbReference type="ARBA" id="ARBA00022840"/>
    </source>
</evidence>
<dbReference type="GO" id="GO:0009190">
    <property type="term" value="P:cyclic nucleotide biosynthetic process"/>
    <property type="evidence" value="ECO:0007669"/>
    <property type="project" value="InterPro"/>
</dbReference>
<dbReference type="GO" id="GO:0035556">
    <property type="term" value="P:intracellular signal transduction"/>
    <property type="evidence" value="ECO:0007669"/>
    <property type="project" value="InterPro"/>
</dbReference>
<dbReference type="EMBL" id="AP022612">
    <property type="protein sequence ID" value="BBZ35133.1"/>
    <property type="molecule type" value="Genomic_DNA"/>
</dbReference>
<dbReference type="SUPFAM" id="SSF52540">
    <property type="entry name" value="P-loop containing nucleoside triphosphate hydrolases"/>
    <property type="match status" value="1"/>
</dbReference>
<dbReference type="Proteomes" id="UP000466931">
    <property type="component" value="Chromosome"/>
</dbReference>
<protein>
    <submittedName>
        <fullName evidence="4">Adenylate cyclase</fullName>
    </submittedName>
</protein>
<keyword evidence="1" id="KW-0547">Nucleotide-binding</keyword>
<dbReference type="InterPro" id="IPR011990">
    <property type="entry name" value="TPR-like_helical_dom_sf"/>
</dbReference>
<dbReference type="GO" id="GO:0005524">
    <property type="term" value="F:ATP binding"/>
    <property type="evidence" value="ECO:0007669"/>
    <property type="project" value="UniProtKB-KW"/>
</dbReference>
<keyword evidence="5" id="KW-1185">Reference proteome</keyword>
<evidence type="ECO:0000313" key="5">
    <source>
        <dbReference type="Proteomes" id="UP000466931"/>
    </source>
</evidence>